<protein>
    <submittedName>
        <fullName evidence="1">Uncharacterized protein</fullName>
    </submittedName>
</protein>
<dbReference type="EMBL" id="FNVR01000057">
    <property type="protein sequence ID" value="SEG51027.1"/>
    <property type="molecule type" value="Genomic_DNA"/>
</dbReference>
<evidence type="ECO:0000313" key="1">
    <source>
        <dbReference type="EMBL" id="SEG51027.1"/>
    </source>
</evidence>
<organism evidence="1 2">
    <name type="scientific">Algoriphagus boritolerans DSM 17298 = JCM 18970</name>
    <dbReference type="NCBI Taxonomy" id="1120964"/>
    <lineage>
        <taxon>Bacteria</taxon>
        <taxon>Pseudomonadati</taxon>
        <taxon>Bacteroidota</taxon>
        <taxon>Cytophagia</taxon>
        <taxon>Cytophagales</taxon>
        <taxon>Cyclobacteriaceae</taxon>
        <taxon>Algoriphagus</taxon>
    </lineage>
</organism>
<dbReference type="AlphaFoldDB" id="A0A1H6ASI9"/>
<name>A0A1H6ASI9_9BACT</name>
<evidence type="ECO:0000313" key="2">
    <source>
        <dbReference type="Proteomes" id="UP000236736"/>
    </source>
</evidence>
<dbReference type="STRING" id="1120964.GCA_001313265_07793"/>
<reference evidence="2" key="1">
    <citation type="submission" date="2016-10" db="EMBL/GenBank/DDBJ databases">
        <authorList>
            <person name="Varghese N."/>
            <person name="Submissions S."/>
        </authorList>
    </citation>
    <scope>NUCLEOTIDE SEQUENCE [LARGE SCALE GENOMIC DNA]</scope>
    <source>
        <strain evidence="2">DSM 17298</strain>
    </source>
</reference>
<proteinExistence type="predicted"/>
<dbReference type="Proteomes" id="UP000236736">
    <property type="component" value="Unassembled WGS sequence"/>
</dbReference>
<keyword evidence="2" id="KW-1185">Reference proteome</keyword>
<sequence length="278" mass="32789">MRNFSKTTKMTEDQILKAISKSGYLFESEISKFLADSGFFVESNVIFQDPVTNKNREIDIVAETYNDFSSGDFDRVSCKIRYYFELKNNDFPLVLLTKLQFNPNTPEDIFKEILTVPTGIKYDSYSAFTEQLYDQSQNFYTQYCSFSKKKDNEIMASHPDELYSSLSKLCWFCEKSTTETNELFEEMSNEYFRHWLYLPVLLLSTDLYELTVGEDNNPKLEKVKYSRLLLNFHYNDRPTSTVIYVVTKDYLKDWLLEMEKLEGSVRTKMKESKVKQTV</sequence>
<gene>
    <name evidence="1" type="ORF">SAMN03080598_04272</name>
</gene>
<accession>A0A1H6ASI9</accession>